<dbReference type="GO" id="GO:0046872">
    <property type="term" value="F:metal ion binding"/>
    <property type="evidence" value="ECO:0007669"/>
    <property type="project" value="UniProtKB-KW"/>
</dbReference>
<keyword evidence="7" id="KW-1185">Reference proteome</keyword>
<evidence type="ECO:0000256" key="1">
    <source>
        <dbReference type="ARBA" id="ARBA00008779"/>
    </source>
</evidence>
<comment type="caution">
    <text evidence="6">The sequence shown here is derived from an EMBL/GenBank/DDBJ whole genome shotgun (WGS) entry which is preliminary data.</text>
</comment>
<dbReference type="InterPro" id="IPR017850">
    <property type="entry name" value="Alkaline_phosphatase_core_sf"/>
</dbReference>
<evidence type="ECO:0000313" key="6">
    <source>
        <dbReference type="EMBL" id="MDA3733272.1"/>
    </source>
</evidence>
<dbReference type="GO" id="GO:0004065">
    <property type="term" value="F:arylsulfatase activity"/>
    <property type="evidence" value="ECO:0007669"/>
    <property type="project" value="TreeGrafter"/>
</dbReference>
<evidence type="ECO:0000313" key="7">
    <source>
        <dbReference type="Proteomes" id="UP001169242"/>
    </source>
</evidence>
<evidence type="ECO:0000256" key="3">
    <source>
        <dbReference type="ARBA" id="ARBA00022801"/>
    </source>
</evidence>
<dbReference type="Gene3D" id="3.30.1120.10">
    <property type="match status" value="1"/>
</dbReference>
<keyword evidence="4" id="KW-0106">Calcium</keyword>
<dbReference type="Gene3D" id="3.40.720.10">
    <property type="entry name" value="Alkaline Phosphatase, subunit A"/>
    <property type="match status" value="1"/>
</dbReference>
<gene>
    <name evidence="6" type="ORF">PBV87_17475</name>
</gene>
<feature type="domain" description="Sulfatase N-terminal" evidence="5">
    <location>
        <begin position="5"/>
        <end position="344"/>
    </location>
</feature>
<keyword evidence="2" id="KW-0479">Metal-binding</keyword>
<reference evidence="6" key="1">
    <citation type="journal article" date="2023" name="Int. J. Syst. Evol. Microbiol.">
        <title>&lt;i&gt;Holtiella tumoricola&lt;/i&gt; gen. nov. sp. nov., isolated from a human clinical sample.</title>
        <authorList>
            <person name="Allen-Vercoe E."/>
            <person name="Daigneault M.C."/>
            <person name="Vancuren S.J."/>
            <person name="Cochrane K."/>
            <person name="O'Neal L.L."/>
            <person name="Sankaranarayanan K."/>
            <person name="Lawson P.A."/>
        </authorList>
    </citation>
    <scope>NUCLEOTIDE SEQUENCE</scope>
    <source>
        <strain evidence="6">CC70A</strain>
    </source>
</reference>
<dbReference type="PROSITE" id="PS00149">
    <property type="entry name" value="SULFATASE_2"/>
    <property type="match status" value="1"/>
</dbReference>
<organism evidence="6 7">
    <name type="scientific">Holtiella tumoricola</name>
    <dbReference type="NCBI Taxonomy" id="3018743"/>
    <lineage>
        <taxon>Bacteria</taxon>
        <taxon>Bacillati</taxon>
        <taxon>Bacillota</taxon>
        <taxon>Clostridia</taxon>
        <taxon>Lachnospirales</taxon>
        <taxon>Cellulosilyticaceae</taxon>
        <taxon>Holtiella</taxon>
    </lineage>
</organism>
<comment type="similarity">
    <text evidence="1">Belongs to the sulfatase family.</text>
</comment>
<dbReference type="RefSeq" id="WP_271013150.1">
    <property type="nucleotide sequence ID" value="NZ_JAQIFT010000061.1"/>
</dbReference>
<protein>
    <submittedName>
        <fullName evidence="6">Sulfatase-like hydrolase/transferase</fullName>
    </submittedName>
</protein>
<sequence length="474" mass="54087">MKKQPNLLFIFADQWRRQSTGFSNQDSIFTPNIDRLAQSGTALTQAISSCPLCSPYRGSLFTGKYPLSNGVYTNCKTGLDITLKDEEICLSDLLKTYGYQTGYIGKWHLDVPEQNHTPHPLSGAHDWDAYTPPGPKRHNFDFWYSYGADDHHLTPHYWADSPEQIKVNEWSITHETSVAIDYINTHHHSPFALFLSYNPPHSPYDLVPEKYLNLYKDKPLSPRKNVIYDTIGYHTHEPQTYNQAELEIMTKQYFAAITGLDEHIGLLVDCLKANNVYEDTLIIITADHGDMMGSHGLMAKHVWYEESIGIPFILHWKNGTLTAGTSDIVLDTTDIMPTLLDLLSIPKPNTLQGQSVATYLTSNDLHGPSDKVGYICAFPGRTVFQEQFDAAHLDPKDWGWRGIRTRDYSFVIHVGYLPECTTPTRYLYNLKADPYQLNPIAENTAEYQTIVPLLEAQLKTWLISQNDYFIKWLD</sequence>
<dbReference type="PANTHER" id="PTHR42693">
    <property type="entry name" value="ARYLSULFATASE FAMILY MEMBER"/>
    <property type="match status" value="1"/>
</dbReference>
<evidence type="ECO:0000256" key="4">
    <source>
        <dbReference type="ARBA" id="ARBA00022837"/>
    </source>
</evidence>
<evidence type="ECO:0000259" key="5">
    <source>
        <dbReference type="Pfam" id="PF00884"/>
    </source>
</evidence>
<dbReference type="Proteomes" id="UP001169242">
    <property type="component" value="Unassembled WGS sequence"/>
</dbReference>
<dbReference type="EMBL" id="JAQIFT010000061">
    <property type="protein sequence ID" value="MDA3733272.1"/>
    <property type="molecule type" value="Genomic_DNA"/>
</dbReference>
<accession>A0AA42DR48</accession>
<dbReference type="InterPro" id="IPR000917">
    <property type="entry name" value="Sulfatase_N"/>
</dbReference>
<dbReference type="AlphaFoldDB" id="A0AA42DR48"/>
<dbReference type="Pfam" id="PF00884">
    <property type="entry name" value="Sulfatase"/>
    <property type="match status" value="1"/>
</dbReference>
<dbReference type="PANTHER" id="PTHR42693:SF53">
    <property type="entry name" value="ENDO-4-O-SULFATASE"/>
    <property type="match status" value="1"/>
</dbReference>
<dbReference type="SUPFAM" id="SSF53649">
    <property type="entry name" value="Alkaline phosphatase-like"/>
    <property type="match status" value="1"/>
</dbReference>
<name>A0AA42DR48_9FIRM</name>
<proteinExistence type="inferred from homology"/>
<dbReference type="InterPro" id="IPR050738">
    <property type="entry name" value="Sulfatase"/>
</dbReference>
<evidence type="ECO:0000256" key="2">
    <source>
        <dbReference type="ARBA" id="ARBA00022723"/>
    </source>
</evidence>
<keyword evidence="3 6" id="KW-0378">Hydrolase</keyword>
<dbReference type="CDD" id="cd16034">
    <property type="entry name" value="sulfatase_like"/>
    <property type="match status" value="1"/>
</dbReference>
<dbReference type="InterPro" id="IPR024607">
    <property type="entry name" value="Sulfatase_CS"/>
</dbReference>